<protein>
    <submittedName>
        <fullName evidence="1">Uncharacterized protein</fullName>
    </submittedName>
</protein>
<sequence>MLITQSAPSRRVFPPFVNLASSLRPCLILGTINRKFRQDSMYVRLDGHVFRSTSPSFSAVSLPPCSLGKGSLGSVLTLLSPLSWSSIPQGAKRTVPTLAEPLAFVYPQNFSVTRSAYIFTTKPLN</sequence>
<organism evidence="1 2">
    <name type="scientific">Zophobas morio</name>
    <dbReference type="NCBI Taxonomy" id="2755281"/>
    <lineage>
        <taxon>Eukaryota</taxon>
        <taxon>Metazoa</taxon>
        <taxon>Ecdysozoa</taxon>
        <taxon>Arthropoda</taxon>
        <taxon>Hexapoda</taxon>
        <taxon>Insecta</taxon>
        <taxon>Pterygota</taxon>
        <taxon>Neoptera</taxon>
        <taxon>Endopterygota</taxon>
        <taxon>Coleoptera</taxon>
        <taxon>Polyphaga</taxon>
        <taxon>Cucujiformia</taxon>
        <taxon>Tenebrionidae</taxon>
        <taxon>Zophobas</taxon>
    </lineage>
</organism>
<dbReference type="Proteomes" id="UP001168821">
    <property type="component" value="Unassembled WGS sequence"/>
</dbReference>
<comment type="caution">
    <text evidence="1">The sequence shown here is derived from an EMBL/GenBank/DDBJ whole genome shotgun (WGS) entry which is preliminary data.</text>
</comment>
<keyword evidence="2" id="KW-1185">Reference proteome</keyword>
<gene>
    <name evidence="1" type="ORF">Zmor_000820</name>
</gene>
<reference evidence="1" key="1">
    <citation type="journal article" date="2023" name="G3 (Bethesda)">
        <title>Whole genome assemblies of Zophobas morio and Tenebrio molitor.</title>
        <authorList>
            <person name="Kaur S."/>
            <person name="Stinson S.A."/>
            <person name="diCenzo G.C."/>
        </authorList>
    </citation>
    <scope>NUCLEOTIDE SEQUENCE</scope>
    <source>
        <strain evidence="1">QUZm001</strain>
    </source>
</reference>
<evidence type="ECO:0000313" key="1">
    <source>
        <dbReference type="EMBL" id="KAJ3665320.1"/>
    </source>
</evidence>
<accession>A0AA38IZZ2</accession>
<proteinExistence type="predicted"/>
<name>A0AA38IZZ2_9CUCU</name>
<dbReference type="EMBL" id="JALNTZ010000001">
    <property type="protein sequence ID" value="KAJ3665320.1"/>
    <property type="molecule type" value="Genomic_DNA"/>
</dbReference>
<evidence type="ECO:0000313" key="2">
    <source>
        <dbReference type="Proteomes" id="UP001168821"/>
    </source>
</evidence>
<dbReference type="AlphaFoldDB" id="A0AA38IZZ2"/>